<keyword evidence="3" id="KW-1185">Reference proteome</keyword>
<gene>
    <name evidence="2" type="ORF">CQW44_07990</name>
</gene>
<sequence length="91" mass="9866">MPKGRGARRTLLLRVDSFIRQRLRDVTLSPATVAAATSPTRRCATCRSIASRTAGASRDTPPFTRAFRAAFGTSPQDYRDGALAAAADERR</sequence>
<dbReference type="Proteomes" id="UP000276379">
    <property type="component" value="Unassembled WGS sequence"/>
</dbReference>
<dbReference type="EMBL" id="PDES01000003">
    <property type="protein sequence ID" value="RRQ87941.1"/>
    <property type="molecule type" value="Genomic_DNA"/>
</dbReference>
<protein>
    <recommendedName>
        <fullName evidence="1">HTH araC/xylS-type domain-containing protein</fullName>
    </recommendedName>
</protein>
<dbReference type="PROSITE" id="PS01124">
    <property type="entry name" value="HTH_ARAC_FAMILY_2"/>
    <property type="match status" value="1"/>
</dbReference>
<proteinExistence type="predicted"/>
<accession>A0A426SBU8</accession>
<evidence type="ECO:0000259" key="1">
    <source>
        <dbReference type="PROSITE" id="PS01124"/>
    </source>
</evidence>
<dbReference type="GO" id="GO:0043565">
    <property type="term" value="F:sequence-specific DNA binding"/>
    <property type="evidence" value="ECO:0007669"/>
    <property type="project" value="InterPro"/>
</dbReference>
<evidence type="ECO:0000313" key="3">
    <source>
        <dbReference type="Proteomes" id="UP000276379"/>
    </source>
</evidence>
<dbReference type="Gene3D" id="1.10.10.60">
    <property type="entry name" value="Homeodomain-like"/>
    <property type="match status" value="1"/>
</dbReference>
<dbReference type="AlphaFoldDB" id="A0A426SBU8"/>
<dbReference type="InterPro" id="IPR018060">
    <property type="entry name" value="HTH_AraC"/>
</dbReference>
<feature type="domain" description="HTH araC/xylS-type" evidence="1">
    <location>
        <begin position="63"/>
        <end position="81"/>
    </location>
</feature>
<dbReference type="GO" id="GO:0003700">
    <property type="term" value="F:DNA-binding transcription factor activity"/>
    <property type="evidence" value="ECO:0007669"/>
    <property type="project" value="InterPro"/>
</dbReference>
<evidence type="ECO:0000313" key="2">
    <source>
        <dbReference type="EMBL" id="RRQ87941.1"/>
    </source>
</evidence>
<dbReference type="RefSeq" id="WP_125212981.1">
    <property type="nucleotide sequence ID" value="NZ_PDES01000003.1"/>
</dbReference>
<organism evidence="2 3">
    <name type="scientific">Streptomyces griseofuscus</name>
    <dbReference type="NCBI Taxonomy" id="146922"/>
    <lineage>
        <taxon>Bacteria</taxon>
        <taxon>Bacillati</taxon>
        <taxon>Actinomycetota</taxon>
        <taxon>Actinomycetes</taxon>
        <taxon>Kitasatosporales</taxon>
        <taxon>Streptomycetaceae</taxon>
        <taxon>Streptomyces</taxon>
    </lineage>
</organism>
<name>A0A426SBU8_9ACTN</name>
<comment type="caution">
    <text evidence="2">The sequence shown here is derived from an EMBL/GenBank/DDBJ whole genome shotgun (WGS) entry which is preliminary data.</text>
</comment>
<reference evidence="2 3" key="1">
    <citation type="submission" date="2017-10" db="EMBL/GenBank/DDBJ databases">
        <title>Draft genome of actinobacteria isolated from guarana (Paullinia cupana (Mart.) Ducke.</title>
        <authorList>
            <person name="Siqueira K.A."/>
            <person name="Liotti R.G."/>
            <person name="Mendes T.A."/>
            <person name="Soares M.A."/>
        </authorList>
    </citation>
    <scope>NUCLEOTIDE SEQUENCE [LARGE SCALE GENOMIC DNA]</scope>
    <source>
        <strain evidence="2 3">199</strain>
    </source>
</reference>